<dbReference type="InterPro" id="IPR011071">
    <property type="entry name" value="Lyase_8-like_C"/>
</dbReference>
<dbReference type="InterPro" id="IPR004103">
    <property type="entry name" value="Lyase_8_C"/>
</dbReference>
<dbReference type="AlphaFoldDB" id="A0A090X6Y2"/>
<reference evidence="2 3" key="1">
    <citation type="journal article" date="2014" name="Genome Announc.">
        <title>Draft Genome Sequences of Marine Flavobacterium Algibacter lectus Strains SS8 and NR4.</title>
        <authorList>
            <person name="Takatani N."/>
            <person name="Nakanishi M."/>
            <person name="Meirelles P."/>
            <person name="Mino S."/>
            <person name="Suda W."/>
            <person name="Oshima K."/>
            <person name="Hattori M."/>
            <person name="Ohkuma M."/>
            <person name="Hosokawa M."/>
            <person name="Miyashita K."/>
            <person name="Thompson F.L."/>
            <person name="Niwa A."/>
            <person name="Sawabe T."/>
            <person name="Sawabe T."/>
        </authorList>
    </citation>
    <scope>NUCLEOTIDE SEQUENCE [LARGE SCALE GENOMIC DNA]</scope>
    <source>
        <strain evidence="3">JCM19274</strain>
    </source>
</reference>
<sequence>MFKGEQIFGSLKGDIISTYLSHSGESKDWYEFILRLNTTKKEMQKFAREMNNKVPEYEILQRDDKAHIVFSRKHNTTGYALFERTNLIEQKGLLKSVDKPCLIILQDQSGVLSLSVSNPDKGIEKTADNPLGWSLATDITIFINGGEYRLANTTQKHVSVNSKDKTTTIIVTVKDGLPLNTTLIKKL</sequence>
<evidence type="ECO:0000259" key="1">
    <source>
        <dbReference type="Pfam" id="PF02884"/>
    </source>
</evidence>
<dbReference type="GO" id="GO:0006027">
    <property type="term" value="P:glycosaminoglycan catabolic process"/>
    <property type="evidence" value="ECO:0007669"/>
    <property type="project" value="InterPro"/>
</dbReference>
<dbReference type="PANTHER" id="PTHR37322:SF3">
    <property type="entry name" value="CHONDROITIN SULFATE ABC EXOLYASE"/>
    <property type="match status" value="1"/>
</dbReference>
<dbReference type="EMBL" id="BBNU01000021">
    <property type="protein sequence ID" value="GAL82077.1"/>
    <property type="molecule type" value="Genomic_DNA"/>
</dbReference>
<dbReference type="GO" id="GO:0016829">
    <property type="term" value="F:lyase activity"/>
    <property type="evidence" value="ECO:0007669"/>
    <property type="project" value="InterPro"/>
</dbReference>
<accession>A0A090X6Y2</accession>
<name>A0A090X6Y2_9FLAO</name>
<dbReference type="Gene3D" id="2.60.220.10">
    <property type="entry name" value="Polysaccharide lyase family 8-like, C-terminal"/>
    <property type="match status" value="1"/>
</dbReference>
<dbReference type="Pfam" id="PF02884">
    <property type="entry name" value="Lyase_8_C"/>
    <property type="match status" value="1"/>
</dbReference>
<feature type="domain" description="Polysaccharide lyase family 8 C-terminal" evidence="1">
    <location>
        <begin position="58"/>
        <end position="120"/>
    </location>
</feature>
<evidence type="ECO:0000313" key="3">
    <source>
        <dbReference type="Proteomes" id="UP000029643"/>
    </source>
</evidence>
<organism evidence="2 3">
    <name type="scientific">Algibacter lectus</name>
    <dbReference type="NCBI Taxonomy" id="221126"/>
    <lineage>
        <taxon>Bacteria</taxon>
        <taxon>Pseudomonadati</taxon>
        <taxon>Bacteroidota</taxon>
        <taxon>Flavobacteriia</taxon>
        <taxon>Flavobacteriales</taxon>
        <taxon>Flavobacteriaceae</taxon>
        <taxon>Algibacter</taxon>
    </lineage>
</organism>
<dbReference type="GO" id="GO:0005576">
    <property type="term" value="C:extracellular region"/>
    <property type="evidence" value="ECO:0007669"/>
    <property type="project" value="InterPro"/>
</dbReference>
<gene>
    <name evidence="2" type="ORF">JCM19274_2788</name>
</gene>
<dbReference type="GO" id="GO:0005975">
    <property type="term" value="P:carbohydrate metabolic process"/>
    <property type="evidence" value="ECO:0007669"/>
    <property type="project" value="InterPro"/>
</dbReference>
<dbReference type="Proteomes" id="UP000029643">
    <property type="component" value="Unassembled WGS sequence"/>
</dbReference>
<comment type="caution">
    <text evidence="2">The sequence shown here is derived from an EMBL/GenBank/DDBJ whole genome shotgun (WGS) entry which is preliminary data.</text>
</comment>
<dbReference type="SUPFAM" id="SSF49863">
    <property type="entry name" value="Hyaluronate lyase-like, C-terminal domain"/>
    <property type="match status" value="1"/>
</dbReference>
<dbReference type="InterPro" id="IPR039174">
    <property type="entry name" value="Chondroitin_ABC_lyase"/>
</dbReference>
<proteinExistence type="predicted"/>
<dbReference type="RefSeq" id="WP_042500621.1">
    <property type="nucleotide sequence ID" value="NZ_BBNU01000021.1"/>
</dbReference>
<protein>
    <submittedName>
        <fullName evidence="2">Chondroitinase</fullName>
    </submittedName>
</protein>
<evidence type="ECO:0000313" key="2">
    <source>
        <dbReference type="EMBL" id="GAL82077.1"/>
    </source>
</evidence>
<dbReference type="PANTHER" id="PTHR37322">
    <property type="match status" value="1"/>
</dbReference>